<dbReference type="EMBL" id="JAAGWD010000004">
    <property type="protein sequence ID" value="NEM98148.1"/>
    <property type="molecule type" value="Genomic_DNA"/>
</dbReference>
<dbReference type="AlphaFoldDB" id="A0A6B3LW88"/>
<accession>A0A6B3LW88</accession>
<organism evidence="1 2">
    <name type="scientific">Pontibacter burrus</name>
    <dbReference type="NCBI Taxonomy" id="2704466"/>
    <lineage>
        <taxon>Bacteria</taxon>
        <taxon>Pseudomonadati</taxon>
        <taxon>Bacteroidota</taxon>
        <taxon>Cytophagia</taxon>
        <taxon>Cytophagales</taxon>
        <taxon>Hymenobacteraceae</taxon>
        <taxon>Pontibacter</taxon>
    </lineage>
</organism>
<gene>
    <name evidence="1" type="ORF">GXP69_10610</name>
</gene>
<name>A0A6B3LW88_9BACT</name>
<dbReference type="RefSeq" id="WP_163915038.1">
    <property type="nucleotide sequence ID" value="NZ_JAAGWD010000004.1"/>
</dbReference>
<sequence length="48" mass="5516">MFNQLAAVDLRQRISPPLKMKNFAEIESALTWIQDCNTEDEQAPLPEL</sequence>
<keyword evidence="2" id="KW-1185">Reference proteome</keyword>
<dbReference type="Proteomes" id="UP000474777">
    <property type="component" value="Unassembled WGS sequence"/>
</dbReference>
<evidence type="ECO:0000313" key="2">
    <source>
        <dbReference type="Proteomes" id="UP000474777"/>
    </source>
</evidence>
<reference evidence="1 2" key="1">
    <citation type="submission" date="2020-02" db="EMBL/GenBank/DDBJ databases">
        <authorList>
            <person name="Kim M.K."/>
        </authorList>
    </citation>
    <scope>NUCLEOTIDE SEQUENCE [LARGE SCALE GENOMIC DNA]</scope>
    <source>
        <strain evidence="1 2">BT327</strain>
    </source>
</reference>
<evidence type="ECO:0000313" key="1">
    <source>
        <dbReference type="EMBL" id="NEM98148.1"/>
    </source>
</evidence>
<protein>
    <submittedName>
        <fullName evidence="1">Uncharacterized protein</fullName>
    </submittedName>
</protein>
<comment type="caution">
    <text evidence="1">The sequence shown here is derived from an EMBL/GenBank/DDBJ whole genome shotgun (WGS) entry which is preliminary data.</text>
</comment>
<proteinExistence type="predicted"/>